<protein>
    <submittedName>
        <fullName evidence="1">Luciferase protein</fullName>
    </submittedName>
</protein>
<feature type="non-terminal residue" evidence="1">
    <location>
        <position position="71"/>
    </location>
</feature>
<dbReference type="Proteomes" id="UP000271097">
    <property type="component" value="Unassembled WGS sequence"/>
</dbReference>
<comment type="caution">
    <text evidence="1">The sequence shown here is derived from an EMBL/GenBank/DDBJ whole genome shotgun (WGS) entry which is preliminary data.</text>
</comment>
<evidence type="ECO:0000313" key="2">
    <source>
        <dbReference type="Proteomes" id="UP000271097"/>
    </source>
</evidence>
<evidence type="ECO:0000313" key="1">
    <source>
        <dbReference type="EMBL" id="RMR13284.1"/>
    </source>
</evidence>
<name>A0A3M4SE67_PSEA0</name>
<reference evidence="1 2" key="1">
    <citation type="submission" date="2018-08" db="EMBL/GenBank/DDBJ databases">
        <title>Recombination of ecologically and evolutionarily significant loci maintains genetic cohesion in the Pseudomonas syringae species complex.</title>
        <authorList>
            <person name="Dillon M."/>
            <person name="Thakur S."/>
            <person name="Almeida R.N.D."/>
            <person name="Weir B.S."/>
            <person name="Guttman D.S."/>
        </authorList>
    </citation>
    <scope>NUCLEOTIDE SEQUENCE [LARGE SCALE GENOMIC DNA]</scope>
    <source>
        <strain evidence="1 2">ICMP 5931</strain>
    </source>
</reference>
<proteinExistence type="predicted"/>
<accession>A0A3M4SE67</accession>
<organism evidence="1 2">
    <name type="scientific">Pseudomonas amygdali pv. ulmi</name>
    <dbReference type="NCBI Taxonomy" id="251720"/>
    <lineage>
        <taxon>Bacteria</taxon>
        <taxon>Pseudomonadati</taxon>
        <taxon>Pseudomonadota</taxon>
        <taxon>Gammaproteobacteria</taxon>
        <taxon>Pseudomonadales</taxon>
        <taxon>Pseudomonadaceae</taxon>
        <taxon>Pseudomonas</taxon>
        <taxon>Pseudomonas amygdali</taxon>
    </lineage>
</organism>
<dbReference type="EMBL" id="RBRS01000319">
    <property type="protein sequence ID" value="RMR13284.1"/>
    <property type="molecule type" value="Genomic_DNA"/>
</dbReference>
<sequence length="71" mass="7798">MTWEVTMRAEKNYPIKTNPMRSSRNKMQLGVCSTNTEGGCTVTNAPERLRGDDWTGNLEIAKMADSAGFGA</sequence>
<gene>
    <name evidence="1" type="ORF">ALP90_04773</name>
</gene>
<dbReference type="AlphaFoldDB" id="A0A3M4SE67"/>